<evidence type="ECO:0000256" key="4">
    <source>
        <dbReference type="ARBA" id="ARBA00022692"/>
    </source>
</evidence>
<feature type="chain" id="PRO_5031588396" evidence="9">
    <location>
        <begin position="26"/>
        <end position="468"/>
    </location>
</feature>
<keyword evidence="7 9" id="KW-0564">Palmitate</keyword>
<evidence type="ECO:0000313" key="10">
    <source>
        <dbReference type="EMBL" id="MBB4617204.1"/>
    </source>
</evidence>
<dbReference type="Proteomes" id="UP000574769">
    <property type="component" value="Unassembled WGS sequence"/>
</dbReference>
<evidence type="ECO:0000256" key="5">
    <source>
        <dbReference type="ARBA" id="ARBA00022729"/>
    </source>
</evidence>
<evidence type="ECO:0000256" key="6">
    <source>
        <dbReference type="ARBA" id="ARBA00023136"/>
    </source>
</evidence>
<dbReference type="AlphaFoldDB" id="A0A7W7AJ63"/>
<name>A0A7W7AJ63_9SPHN</name>
<keyword evidence="6 9" id="KW-0472">Membrane</keyword>
<evidence type="ECO:0000256" key="7">
    <source>
        <dbReference type="ARBA" id="ARBA00023139"/>
    </source>
</evidence>
<dbReference type="InterPro" id="IPR003423">
    <property type="entry name" value="OMP_efflux"/>
</dbReference>
<dbReference type="GO" id="GO:0015562">
    <property type="term" value="F:efflux transmembrane transporter activity"/>
    <property type="evidence" value="ECO:0007669"/>
    <property type="project" value="InterPro"/>
</dbReference>
<gene>
    <name evidence="10" type="ORF">GGQ96_001324</name>
</gene>
<dbReference type="EMBL" id="JACHNY010000002">
    <property type="protein sequence ID" value="MBB4617204.1"/>
    <property type="molecule type" value="Genomic_DNA"/>
</dbReference>
<accession>A0A7W7AJ63</accession>
<dbReference type="Pfam" id="PF02321">
    <property type="entry name" value="OEP"/>
    <property type="match status" value="2"/>
</dbReference>
<keyword evidence="3 9" id="KW-1134">Transmembrane beta strand</keyword>
<dbReference type="InterPro" id="IPR010131">
    <property type="entry name" value="MdtP/NodT-like"/>
</dbReference>
<evidence type="ECO:0000256" key="9">
    <source>
        <dbReference type="RuleBase" id="RU362097"/>
    </source>
</evidence>
<keyword evidence="4 9" id="KW-0812">Transmembrane</keyword>
<keyword evidence="11" id="KW-1185">Reference proteome</keyword>
<sequence>MSRAFRSAGLLAVLLAGCAAPATHQAVTPVMPAQMGLAGGPAPYIDQAWWRGFGDSQLDRIVADATGGNPSLATALARLRQAQAGLERQQAERNLDVSADVSPQVQRLSGRYIIPPPYGGTVRFVGTGVANLGYNLDLFGRQQAAILEARQSAQAARYDVAAARLAIAGSVVQTYLDLVRADAQAAIARATIAERERSLRLVEAQVRNQLASKVQSTAAATLLAQAREALTAADGARVLAVNALAALAGRGGDYAAGIGPTAARLDAGLPVPGVLPADLLARRPDIAAAQARIAAAAAGQQVARRAYYPNVNLTALAGLQAIGLGNLFSLDAGTVGGGAAIHLPIFEGGRLRAGLESATAQVDLANAAYNERVVGAVREAADALALSTNLQAQRQRAEQVVRGFAETGRLNAVRVSSGLNSQLDLVDNDVRLLDARLTATNLAAEAARQRVALVMALGGGFSAESVQP</sequence>
<protein>
    <submittedName>
        <fullName evidence="10">NodT family efflux transporter outer membrane factor (OMF) lipoprotein</fullName>
    </submittedName>
</protein>
<comment type="subcellular location">
    <subcellularLocation>
        <location evidence="9">Cell membrane</location>
        <topology evidence="9">Lipid-anchor</topology>
    </subcellularLocation>
    <subcellularLocation>
        <location evidence="1">Membrane</location>
    </subcellularLocation>
</comment>
<dbReference type="NCBIfam" id="TIGR01845">
    <property type="entry name" value="outer_NodT"/>
    <property type="match status" value="1"/>
</dbReference>
<evidence type="ECO:0000256" key="8">
    <source>
        <dbReference type="ARBA" id="ARBA00023288"/>
    </source>
</evidence>
<dbReference type="Gene3D" id="1.20.1600.10">
    <property type="entry name" value="Outer membrane efflux proteins (OEP)"/>
    <property type="match status" value="1"/>
</dbReference>
<evidence type="ECO:0000313" key="11">
    <source>
        <dbReference type="Proteomes" id="UP000574769"/>
    </source>
</evidence>
<evidence type="ECO:0000256" key="3">
    <source>
        <dbReference type="ARBA" id="ARBA00022452"/>
    </source>
</evidence>
<comment type="caution">
    <text evidence="10">The sequence shown here is derived from an EMBL/GenBank/DDBJ whole genome shotgun (WGS) entry which is preliminary data.</text>
</comment>
<dbReference type="SUPFAM" id="SSF56954">
    <property type="entry name" value="Outer membrane efflux proteins (OEP)"/>
    <property type="match status" value="1"/>
</dbReference>
<dbReference type="PANTHER" id="PTHR30203">
    <property type="entry name" value="OUTER MEMBRANE CATION EFFLUX PROTEIN"/>
    <property type="match status" value="1"/>
</dbReference>
<feature type="signal peptide" evidence="9">
    <location>
        <begin position="1"/>
        <end position="25"/>
    </location>
</feature>
<organism evidence="10 11">
    <name type="scientific">Sphingomonas abaci</name>
    <dbReference type="NCBI Taxonomy" id="237611"/>
    <lineage>
        <taxon>Bacteria</taxon>
        <taxon>Pseudomonadati</taxon>
        <taxon>Pseudomonadota</taxon>
        <taxon>Alphaproteobacteria</taxon>
        <taxon>Sphingomonadales</taxon>
        <taxon>Sphingomonadaceae</taxon>
        <taxon>Sphingomonas</taxon>
    </lineage>
</organism>
<keyword evidence="8 9" id="KW-0449">Lipoprotein</keyword>
<dbReference type="RefSeq" id="WP_184112816.1">
    <property type="nucleotide sequence ID" value="NZ_JACHNY010000002.1"/>
</dbReference>
<keyword evidence="5 9" id="KW-0732">Signal</keyword>
<evidence type="ECO:0000256" key="1">
    <source>
        <dbReference type="ARBA" id="ARBA00004370"/>
    </source>
</evidence>
<proteinExistence type="inferred from homology"/>
<comment type="similarity">
    <text evidence="2 9">Belongs to the outer membrane factor (OMF) (TC 1.B.17) family.</text>
</comment>
<dbReference type="PROSITE" id="PS51257">
    <property type="entry name" value="PROKAR_LIPOPROTEIN"/>
    <property type="match status" value="1"/>
</dbReference>
<dbReference type="Gene3D" id="2.20.200.10">
    <property type="entry name" value="Outer membrane efflux proteins (OEP)"/>
    <property type="match status" value="1"/>
</dbReference>
<reference evidence="10 11" key="1">
    <citation type="submission" date="2020-08" db="EMBL/GenBank/DDBJ databases">
        <title>Genomic Encyclopedia of Type Strains, Phase IV (KMG-IV): sequencing the most valuable type-strain genomes for metagenomic binning, comparative biology and taxonomic classification.</title>
        <authorList>
            <person name="Goeker M."/>
        </authorList>
    </citation>
    <scope>NUCLEOTIDE SEQUENCE [LARGE SCALE GENOMIC DNA]</scope>
    <source>
        <strain evidence="10 11">DSM 15867</strain>
    </source>
</reference>
<dbReference type="PANTHER" id="PTHR30203:SF20">
    <property type="entry name" value="MULTIDRUG RESISTANCE OUTER MEMBRANE PROTEIN MDTP-RELATED"/>
    <property type="match status" value="1"/>
</dbReference>
<dbReference type="GO" id="GO:0005886">
    <property type="term" value="C:plasma membrane"/>
    <property type="evidence" value="ECO:0007669"/>
    <property type="project" value="UniProtKB-SubCell"/>
</dbReference>
<evidence type="ECO:0000256" key="2">
    <source>
        <dbReference type="ARBA" id="ARBA00007613"/>
    </source>
</evidence>